<dbReference type="FunFam" id="3.30.70.360:FF:000004">
    <property type="entry name" value="Peptidase M20 domain-containing protein 2"/>
    <property type="match status" value="1"/>
</dbReference>
<gene>
    <name evidence="4" type="ORF">FA09DRAFT_332141</name>
</gene>
<evidence type="ECO:0000256" key="2">
    <source>
        <dbReference type="SAM" id="MobiDB-lite"/>
    </source>
</evidence>
<comment type="similarity">
    <text evidence="1">Belongs to the peptidase M20A family.</text>
</comment>
<name>A0A316Z348_9BASI</name>
<dbReference type="InterPro" id="IPR036264">
    <property type="entry name" value="Bact_exopeptidase_dim_dom"/>
</dbReference>
<dbReference type="Gene3D" id="3.40.630.10">
    <property type="entry name" value="Zn peptidases"/>
    <property type="match status" value="1"/>
</dbReference>
<dbReference type="Gene3D" id="3.30.70.360">
    <property type="match status" value="1"/>
</dbReference>
<feature type="compositionally biased region" description="Polar residues" evidence="2">
    <location>
        <begin position="17"/>
        <end position="30"/>
    </location>
</feature>
<accession>A0A316Z348</accession>
<feature type="region of interest" description="Disordered" evidence="2">
    <location>
        <begin position="9"/>
        <end position="40"/>
    </location>
</feature>
<evidence type="ECO:0000313" key="5">
    <source>
        <dbReference type="Proteomes" id="UP000245946"/>
    </source>
</evidence>
<dbReference type="Pfam" id="PF01546">
    <property type="entry name" value="Peptidase_M20"/>
    <property type="match status" value="1"/>
</dbReference>
<proteinExistence type="inferred from homology"/>
<dbReference type="OrthoDB" id="6119954at2759"/>
<evidence type="ECO:0000256" key="1">
    <source>
        <dbReference type="ARBA" id="ARBA00006247"/>
    </source>
</evidence>
<dbReference type="EMBL" id="KZ819304">
    <property type="protein sequence ID" value="PWN95504.1"/>
    <property type="molecule type" value="Genomic_DNA"/>
</dbReference>
<dbReference type="SUPFAM" id="SSF53187">
    <property type="entry name" value="Zn-dependent exopeptidases"/>
    <property type="match status" value="1"/>
</dbReference>
<dbReference type="RefSeq" id="XP_025595783.1">
    <property type="nucleotide sequence ID" value="XM_025743333.1"/>
</dbReference>
<protein>
    <submittedName>
        <fullName evidence="4">Amidohydrolase</fullName>
    </submittedName>
</protein>
<dbReference type="GeneID" id="37270877"/>
<dbReference type="Proteomes" id="UP000245946">
    <property type="component" value="Unassembled WGS sequence"/>
</dbReference>
<sequence>MPSCLSALASSLRRSSHTAPSASQPRTQPIPQRDEKAALSSACHQMTAPHAACCDFSPLPAYAPPTEPTPLEGEMAVVARELEKNIAGMDAELRDLSVKVWDLHELGWEEFKTHDLFVKYLSGKKGWKVTPHAHGLETAFRAEFVHAPASVRKSDIPCVGFCSELDALPGIGHACGHNLIAIAGVAAALSLAELLVARNKPGKVVLLGTPSEEKDGGKINMLEAGAFEGMDASLMVHPTPTNTIGSFLAVVPVEVKYEGKTAHSGIAPWEGINALDAAVLAYNNISALRQQIKPNCRVHGILSGGDQWAPNIVPSHAALLYNVRAPSVAELETLQARVEKCFRAAALATGCEVSVKWGATYYDTRNSAPLSRAYRGIVKGMYGIDVDENPVSGSTDMGNVTYAMPAIHPCYAIKLANPTGDANHTVGFAAAAKTPEAHERTKEAATGIATAAARVLLDEAFRREVHEEFDEWKKGQKAL</sequence>
<dbReference type="AlphaFoldDB" id="A0A316Z348"/>
<dbReference type="PANTHER" id="PTHR30575">
    <property type="entry name" value="PEPTIDASE M20"/>
    <property type="match status" value="1"/>
</dbReference>
<organism evidence="4 5">
    <name type="scientific">Tilletiopsis washingtonensis</name>
    <dbReference type="NCBI Taxonomy" id="58919"/>
    <lineage>
        <taxon>Eukaryota</taxon>
        <taxon>Fungi</taxon>
        <taxon>Dikarya</taxon>
        <taxon>Basidiomycota</taxon>
        <taxon>Ustilaginomycotina</taxon>
        <taxon>Exobasidiomycetes</taxon>
        <taxon>Entylomatales</taxon>
        <taxon>Entylomatales incertae sedis</taxon>
        <taxon>Tilletiopsis</taxon>
    </lineage>
</organism>
<dbReference type="NCBIfam" id="TIGR01891">
    <property type="entry name" value="amidohydrolases"/>
    <property type="match status" value="1"/>
</dbReference>
<dbReference type="GO" id="GO:0016805">
    <property type="term" value="F:dipeptidase activity"/>
    <property type="evidence" value="ECO:0007669"/>
    <property type="project" value="TreeGrafter"/>
</dbReference>
<dbReference type="PANTHER" id="PTHR30575:SF0">
    <property type="entry name" value="XAA-ARG DIPEPTIDASE"/>
    <property type="match status" value="1"/>
</dbReference>
<dbReference type="CDD" id="cd05672">
    <property type="entry name" value="M20_ACY1L2-like"/>
    <property type="match status" value="1"/>
</dbReference>
<evidence type="ECO:0000313" key="4">
    <source>
        <dbReference type="EMBL" id="PWN95504.1"/>
    </source>
</evidence>
<dbReference type="SUPFAM" id="SSF55031">
    <property type="entry name" value="Bacterial exopeptidase dimerisation domain"/>
    <property type="match status" value="1"/>
</dbReference>
<dbReference type="InterPro" id="IPR017439">
    <property type="entry name" value="Amidohydrolase"/>
</dbReference>
<dbReference type="InterPro" id="IPR002933">
    <property type="entry name" value="Peptidase_M20"/>
</dbReference>
<keyword evidence="5" id="KW-1185">Reference proteome</keyword>
<feature type="domain" description="Peptidase M20 dimerisation" evidence="3">
    <location>
        <begin position="253"/>
        <end position="346"/>
    </location>
</feature>
<dbReference type="Pfam" id="PF07687">
    <property type="entry name" value="M20_dimer"/>
    <property type="match status" value="1"/>
</dbReference>
<dbReference type="InterPro" id="IPR011650">
    <property type="entry name" value="Peptidase_M20_dimer"/>
</dbReference>
<evidence type="ECO:0000259" key="3">
    <source>
        <dbReference type="Pfam" id="PF07687"/>
    </source>
</evidence>
<reference evidence="4 5" key="1">
    <citation type="journal article" date="2018" name="Mol. Biol. Evol.">
        <title>Broad Genomic Sampling Reveals a Smut Pathogenic Ancestry of the Fungal Clade Ustilaginomycotina.</title>
        <authorList>
            <person name="Kijpornyongpan T."/>
            <person name="Mondo S.J."/>
            <person name="Barry K."/>
            <person name="Sandor L."/>
            <person name="Lee J."/>
            <person name="Lipzen A."/>
            <person name="Pangilinan J."/>
            <person name="LaButti K."/>
            <person name="Hainaut M."/>
            <person name="Henrissat B."/>
            <person name="Grigoriev I.V."/>
            <person name="Spatafora J.W."/>
            <person name="Aime M.C."/>
        </authorList>
    </citation>
    <scope>NUCLEOTIDE SEQUENCE [LARGE SCALE GENOMIC DNA]</scope>
    <source>
        <strain evidence="4 5">MCA 4186</strain>
    </source>
</reference>
<dbReference type="STRING" id="58919.A0A316Z348"/>
<dbReference type="InterPro" id="IPR052030">
    <property type="entry name" value="Peptidase_M20/M20A_hydrolases"/>
</dbReference>
<keyword evidence="4" id="KW-0378">Hydrolase</keyword>